<feature type="compositionally biased region" description="Basic and acidic residues" evidence="5">
    <location>
        <begin position="861"/>
        <end position="886"/>
    </location>
</feature>
<feature type="chain" id="PRO_5023906750" description="Non-specific serine/threonine protein kinase" evidence="7">
    <location>
        <begin position="31"/>
        <end position="1392"/>
    </location>
</feature>
<dbReference type="Pfam" id="PF08276">
    <property type="entry name" value="PAN_2"/>
    <property type="match status" value="1"/>
</dbReference>
<dbReference type="InterPro" id="IPR036426">
    <property type="entry name" value="Bulb-type_lectin_dom_sf"/>
</dbReference>
<evidence type="ECO:0000256" key="3">
    <source>
        <dbReference type="ARBA" id="ARBA00023157"/>
    </source>
</evidence>
<protein>
    <recommendedName>
        <fullName evidence="12">Non-specific serine/threonine protein kinase</fullName>
    </recommendedName>
</protein>
<feature type="compositionally biased region" description="Basic and acidic residues" evidence="5">
    <location>
        <begin position="1241"/>
        <end position="1254"/>
    </location>
</feature>
<dbReference type="Gene3D" id="3.30.200.20">
    <property type="entry name" value="Phosphorylase Kinase, domain 1"/>
    <property type="match status" value="1"/>
</dbReference>
<keyword evidence="6" id="KW-0812">Transmembrane</keyword>
<dbReference type="PROSITE" id="PS50927">
    <property type="entry name" value="BULB_LECTIN"/>
    <property type="match status" value="1"/>
</dbReference>
<dbReference type="OrthoDB" id="1934880at2759"/>
<evidence type="ECO:0000313" key="10">
    <source>
        <dbReference type="EMBL" id="KAA8515398.1"/>
    </source>
</evidence>
<keyword evidence="11" id="KW-1185">Reference proteome</keyword>
<feature type="signal peptide" evidence="7">
    <location>
        <begin position="1"/>
        <end position="30"/>
    </location>
</feature>
<evidence type="ECO:0008006" key="12">
    <source>
        <dbReference type="Google" id="ProtNLM"/>
    </source>
</evidence>
<dbReference type="PANTHER" id="PTHR32444">
    <property type="entry name" value="BULB-TYPE LECTIN DOMAIN-CONTAINING PROTEIN"/>
    <property type="match status" value="1"/>
</dbReference>
<feature type="domain" description="Apple" evidence="9">
    <location>
        <begin position="344"/>
        <end position="428"/>
    </location>
</feature>
<feature type="compositionally biased region" description="Basic and acidic residues" evidence="5">
    <location>
        <begin position="911"/>
        <end position="926"/>
    </location>
</feature>
<dbReference type="GO" id="GO:0048544">
    <property type="term" value="P:recognition of pollen"/>
    <property type="evidence" value="ECO:0007669"/>
    <property type="project" value="InterPro"/>
</dbReference>
<dbReference type="FunFam" id="2.90.10.10:FF:000001">
    <property type="entry name" value="G-type lectin S-receptor-like serine/threonine-protein kinase"/>
    <property type="match status" value="1"/>
</dbReference>
<accession>A0A5J4ZCU7</accession>
<feature type="transmembrane region" description="Helical" evidence="6">
    <location>
        <begin position="440"/>
        <end position="461"/>
    </location>
</feature>
<keyword evidence="2" id="KW-0677">Repeat</keyword>
<evidence type="ECO:0000256" key="7">
    <source>
        <dbReference type="SAM" id="SignalP"/>
    </source>
</evidence>
<evidence type="ECO:0000256" key="2">
    <source>
        <dbReference type="ARBA" id="ARBA00022737"/>
    </source>
</evidence>
<dbReference type="Pfam" id="PF01453">
    <property type="entry name" value="B_lectin"/>
    <property type="match status" value="1"/>
</dbReference>
<dbReference type="InterPro" id="IPR032675">
    <property type="entry name" value="LRR_dom_sf"/>
</dbReference>
<evidence type="ECO:0000259" key="9">
    <source>
        <dbReference type="PROSITE" id="PS50948"/>
    </source>
</evidence>
<name>A0A5J4ZCU7_9ASTE</name>
<feature type="region of interest" description="Disordered" evidence="5">
    <location>
        <begin position="1231"/>
        <end position="1267"/>
    </location>
</feature>
<dbReference type="SUPFAM" id="SSF52047">
    <property type="entry name" value="RNI-like"/>
    <property type="match status" value="1"/>
</dbReference>
<reference evidence="10 11" key="1">
    <citation type="submission" date="2019-09" db="EMBL/GenBank/DDBJ databases">
        <title>A chromosome-level genome assembly of the Chinese tupelo Nyssa sinensis.</title>
        <authorList>
            <person name="Yang X."/>
            <person name="Kang M."/>
            <person name="Yang Y."/>
            <person name="Xiong H."/>
            <person name="Wang M."/>
            <person name="Zhang Z."/>
            <person name="Wang Z."/>
            <person name="Wu H."/>
            <person name="Ma T."/>
            <person name="Liu J."/>
            <person name="Xi Z."/>
        </authorList>
    </citation>
    <scope>NUCLEOTIDE SEQUENCE [LARGE SCALE GENOMIC DNA]</scope>
    <source>
        <strain evidence="10">J267</strain>
        <tissue evidence="10">Leaf</tissue>
    </source>
</reference>
<dbReference type="Pfam" id="PF23598">
    <property type="entry name" value="LRR_14"/>
    <property type="match status" value="1"/>
</dbReference>
<evidence type="ECO:0000259" key="8">
    <source>
        <dbReference type="PROSITE" id="PS50927"/>
    </source>
</evidence>
<keyword evidence="3" id="KW-1015">Disulfide bond</keyword>
<dbReference type="Gene3D" id="3.80.10.10">
    <property type="entry name" value="Ribonuclease Inhibitor"/>
    <property type="match status" value="1"/>
</dbReference>
<evidence type="ECO:0000256" key="5">
    <source>
        <dbReference type="SAM" id="MobiDB-lite"/>
    </source>
</evidence>
<evidence type="ECO:0000256" key="6">
    <source>
        <dbReference type="SAM" id="Phobius"/>
    </source>
</evidence>
<dbReference type="SMART" id="SM00473">
    <property type="entry name" value="PAN_AP"/>
    <property type="match status" value="1"/>
</dbReference>
<dbReference type="CDD" id="cd01098">
    <property type="entry name" value="PAN_AP_plant"/>
    <property type="match status" value="1"/>
</dbReference>
<dbReference type="InterPro" id="IPR001480">
    <property type="entry name" value="Bulb-type_lectin_dom"/>
</dbReference>
<dbReference type="PROSITE" id="PS50948">
    <property type="entry name" value="PAN"/>
    <property type="match status" value="1"/>
</dbReference>
<dbReference type="Proteomes" id="UP000325577">
    <property type="component" value="Linkage Group LG9"/>
</dbReference>
<gene>
    <name evidence="10" type="ORF">F0562_018991</name>
</gene>
<evidence type="ECO:0000313" key="11">
    <source>
        <dbReference type="Proteomes" id="UP000325577"/>
    </source>
</evidence>
<dbReference type="InterPro" id="IPR000858">
    <property type="entry name" value="S_locus_glycoprot_dom"/>
</dbReference>
<proteinExistence type="predicted"/>
<evidence type="ECO:0000256" key="4">
    <source>
        <dbReference type="ARBA" id="ARBA00023180"/>
    </source>
</evidence>
<dbReference type="Pfam" id="PF00954">
    <property type="entry name" value="S_locus_glycop"/>
    <property type="match status" value="1"/>
</dbReference>
<keyword evidence="1 7" id="KW-0732">Signal</keyword>
<keyword evidence="6" id="KW-0472">Membrane</keyword>
<feature type="region of interest" description="Disordered" evidence="5">
    <location>
        <begin position="802"/>
        <end position="950"/>
    </location>
</feature>
<dbReference type="Gene3D" id="2.90.10.10">
    <property type="entry name" value="Bulb-type lectin domain"/>
    <property type="match status" value="1"/>
</dbReference>
<dbReference type="InterPro" id="IPR003609">
    <property type="entry name" value="Pan_app"/>
</dbReference>
<feature type="domain" description="Bulb-type lectin" evidence="8">
    <location>
        <begin position="31"/>
        <end position="152"/>
    </location>
</feature>
<dbReference type="CDD" id="cd00028">
    <property type="entry name" value="B_lectin"/>
    <property type="match status" value="1"/>
</dbReference>
<evidence type="ECO:0000256" key="1">
    <source>
        <dbReference type="ARBA" id="ARBA00022729"/>
    </source>
</evidence>
<sequence>MELSSFANVATLFQALLIFFSCFCLQACTAIDTITLSQPIKDPETIISDGEAFKLGFFSPVNTSYRYVGIWYNNVSVMTVVWVANRDKPLNSSSGTLAIREDGNLLVMNGQEEIVWSSNISTSVANSSAQLLDSGELVLRDNSNGRILWESFQNPSDSFLQRMRISTDVNTGEKVVLTSWESLSDPSIGSFSAAIDIVSVPEIFIRNGSHPYWRSGPWNGQIFIGIPNMNSVYLNGFKVVDDGEGTVYTTFSFANESLLAYFVLNSEGTLVEKYWSDVIKDWEISWSSIETVCDVYNQCGPFGSCNSQDSPICTCLRGFEPEHIEEWSIGNFTSGCVRRTPLQCERNTSGGVEVKEDGFLKLKTMKVPDFAEWSAVDSEDACENQCLRNCSCSAFAYYMGIGCMLWRGSLIDIQKFSSNGADFHIRVAHTELDKKRKMKVIIAVTVMIGSISIAMCTYFLWRWMATQRGRKKKGKMLLSKRGELYALSSNESMLWDNMDQANLEELTLFNFEKLAIATDNFLSANKLGQGGFGPVYKMGDVKSALSDHPKAKFSIRAVLDHFKFKRSTPDDKPSSTINTDDSAAAAASASASAAVAAADAAAAAAEDSAAAAADSDADAACRQENALRLNWISQDLVDVREASKKLREHEDLVNYQIEKAETKLKRLKDAFKAATQSSVEDAVRTKVIEDIHNLKNLVTKLKLQIPAKYKANSMDSNPSYGFTNGEQLNTKNVPNELLNLHKYPTFEHSFQVLYNGLKTELKLCLLCFSVFPEDVIIKKRLMIYWWIGEGFVSPTPVLCTDPSPGVKQTGEELGNDPTPGVKKTEELGNPTPRGEELGDDPTPGVKKREDELGNDPTPGVKKTEKELGNPTLREEELGNPTPREEELGNDPTPGVKKRENELGNDPTPGVKKTEKELGNPTPREEELGNETTSGVKKTTKELSNDPTLGVQKTAEELGNEYFNELMVKGFIEPVNQSMEANSCKMHPFVRSMVIMLAERAKFFDFDQEGNPTSKFSVSLRACLVGEGLANDQEFEKLHTLFNVNETILEFQTEWLERMKNVNVLYLGRWQTSAKHHIEIGDTKFLEGLKGMKHLKFLSLQGISQITKLSDSISKLANLKILDLRACHSLEVVPKRIKKLQSLTHLDMSECYLLNHMPTELSSLTELQVLKGFVIGTWTTKSCTLEDLGKLTKLRKLNIYTGMKNFPEESHLDAFMKLKALRKLKISWGAAASQGKLDPTNPEDKTDEEKQKANEAEPDTAAASQEKQAASEKPVLFAQLEKLDLQCFPHMKAPSWLTPSNLKNLKKLYIGGGKLSDLSQFHQGKNEETVAQQEKAKWTVMRLRLKYLSELAMDWKEMRELFPELIYLETMKCPNLAFFPCNESGIWINKMKI</sequence>
<dbReference type="InterPro" id="IPR055414">
    <property type="entry name" value="LRR_R13L4/SHOC2-like"/>
</dbReference>
<dbReference type="EMBL" id="CM018052">
    <property type="protein sequence ID" value="KAA8515398.1"/>
    <property type="molecule type" value="Genomic_DNA"/>
</dbReference>
<keyword evidence="6" id="KW-1133">Transmembrane helix</keyword>
<organism evidence="10 11">
    <name type="scientific">Nyssa sinensis</name>
    <dbReference type="NCBI Taxonomy" id="561372"/>
    <lineage>
        <taxon>Eukaryota</taxon>
        <taxon>Viridiplantae</taxon>
        <taxon>Streptophyta</taxon>
        <taxon>Embryophyta</taxon>
        <taxon>Tracheophyta</taxon>
        <taxon>Spermatophyta</taxon>
        <taxon>Magnoliopsida</taxon>
        <taxon>eudicotyledons</taxon>
        <taxon>Gunneridae</taxon>
        <taxon>Pentapetalae</taxon>
        <taxon>asterids</taxon>
        <taxon>Cornales</taxon>
        <taxon>Nyssaceae</taxon>
        <taxon>Nyssa</taxon>
    </lineage>
</organism>
<dbReference type="PANTHER" id="PTHR32444:SF198">
    <property type="entry name" value="BULB-TYPE LECTIN DOMAIN-CONTAINING PROTEIN"/>
    <property type="match status" value="1"/>
</dbReference>
<dbReference type="SUPFAM" id="SSF51110">
    <property type="entry name" value="alpha-D-mannose-specific plant lectins"/>
    <property type="match status" value="1"/>
</dbReference>
<dbReference type="SMART" id="SM00108">
    <property type="entry name" value="B_lectin"/>
    <property type="match status" value="1"/>
</dbReference>
<keyword evidence="4" id="KW-0325">Glycoprotein</keyword>